<evidence type="ECO:0000256" key="4">
    <source>
        <dbReference type="ARBA" id="ARBA00022496"/>
    </source>
</evidence>
<dbReference type="Proteomes" id="UP000604765">
    <property type="component" value="Unassembled WGS sequence"/>
</dbReference>
<dbReference type="PANTHER" id="PTHR42771">
    <property type="entry name" value="IRON(3+)-HYDROXAMATE IMPORT ATP-BINDING PROTEIN FHUC"/>
    <property type="match status" value="1"/>
</dbReference>
<evidence type="ECO:0000313" key="12">
    <source>
        <dbReference type="Proteomes" id="UP000604765"/>
    </source>
</evidence>
<evidence type="ECO:0000256" key="6">
    <source>
        <dbReference type="ARBA" id="ARBA00022840"/>
    </source>
</evidence>
<dbReference type="InterPro" id="IPR027417">
    <property type="entry name" value="P-loop_NTPase"/>
</dbReference>
<dbReference type="Gene3D" id="3.40.50.300">
    <property type="entry name" value="P-loop containing nucleotide triphosphate hydrolases"/>
    <property type="match status" value="1"/>
</dbReference>
<evidence type="ECO:0000256" key="1">
    <source>
        <dbReference type="ARBA" id="ARBA00004202"/>
    </source>
</evidence>
<gene>
    <name evidence="11" type="ORF">YK48G_05270</name>
</gene>
<name>A0ABQ3VW20_9LACO</name>
<dbReference type="InterPro" id="IPR003593">
    <property type="entry name" value="AAA+_ATPase"/>
</dbReference>
<evidence type="ECO:0000259" key="10">
    <source>
        <dbReference type="PROSITE" id="PS50893"/>
    </source>
</evidence>
<dbReference type="InterPro" id="IPR003439">
    <property type="entry name" value="ABC_transporter-like_ATP-bd"/>
</dbReference>
<dbReference type="PANTHER" id="PTHR42771:SF10">
    <property type="entry name" value="FERRICHROME TRANSPORT ATP-BINDING PROTEIN FHUC"/>
    <property type="match status" value="1"/>
</dbReference>
<dbReference type="CDD" id="cd03214">
    <property type="entry name" value="ABC_Iron-Siderophores_B12_Hemin"/>
    <property type="match status" value="1"/>
</dbReference>
<dbReference type="PROSITE" id="PS00211">
    <property type="entry name" value="ABC_TRANSPORTER_1"/>
    <property type="match status" value="1"/>
</dbReference>
<dbReference type="SUPFAM" id="SSF52540">
    <property type="entry name" value="P-loop containing nucleoside triphosphate hydrolases"/>
    <property type="match status" value="1"/>
</dbReference>
<keyword evidence="9" id="KW-0472">Membrane</keyword>
<keyword evidence="4" id="KW-0410">Iron transport</keyword>
<dbReference type="SMART" id="SM00382">
    <property type="entry name" value="AAA"/>
    <property type="match status" value="1"/>
</dbReference>
<keyword evidence="6 11" id="KW-0067">ATP-binding</keyword>
<evidence type="ECO:0000256" key="5">
    <source>
        <dbReference type="ARBA" id="ARBA00022741"/>
    </source>
</evidence>
<accession>A0ABQ3VW20</accession>
<keyword evidence="2" id="KW-0813">Transport</keyword>
<feature type="domain" description="ABC transporter" evidence="10">
    <location>
        <begin position="1"/>
        <end position="235"/>
    </location>
</feature>
<dbReference type="GO" id="GO:0005524">
    <property type="term" value="F:ATP binding"/>
    <property type="evidence" value="ECO:0007669"/>
    <property type="project" value="UniProtKB-KW"/>
</dbReference>
<evidence type="ECO:0000256" key="3">
    <source>
        <dbReference type="ARBA" id="ARBA00022475"/>
    </source>
</evidence>
<keyword evidence="8" id="KW-0406">Ion transport</keyword>
<keyword evidence="5" id="KW-0547">Nucleotide-binding</keyword>
<protein>
    <submittedName>
        <fullName evidence="11">Iron ABC transporter ATP-binding protein</fullName>
    </submittedName>
</protein>
<proteinExistence type="predicted"/>
<dbReference type="PROSITE" id="PS50893">
    <property type="entry name" value="ABC_TRANSPORTER_2"/>
    <property type="match status" value="1"/>
</dbReference>
<evidence type="ECO:0000313" key="11">
    <source>
        <dbReference type="EMBL" id="GHP13102.1"/>
    </source>
</evidence>
<evidence type="ECO:0000256" key="9">
    <source>
        <dbReference type="ARBA" id="ARBA00023136"/>
    </source>
</evidence>
<dbReference type="InterPro" id="IPR017871">
    <property type="entry name" value="ABC_transporter-like_CS"/>
</dbReference>
<dbReference type="InterPro" id="IPR051535">
    <property type="entry name" value="Siderophore_ABC-ATPase"/>
</dbReference>
<dbReference type="EMBL" id="BNJR01000006">
    <property type="protein sequence ID" value="GHP13102.1"/>
    <property type="molecule type" value="Genomic_DNA"/>
</dbReference>
<comment type="caution">
    <text evidence="11">The sequence shown here is derived from an EMBL/GenBank/DDBJ whole genome shotgun (WGS) entry which is preliminary data.</text>
</comment>
<dbReference type="RefSeq" id="WP_203629158.1">
    <property type="nucleotide sequence ID" value="NZ_BNJR01000006.1"/>
</dbReference>
<evidence type="ECO:0000256" key="8">
    <source>
        <dbReference type="ARBA" id="ARBA00023065"/>
    </source>
</evidence>
<evidence type="ECO:0000256" key="2">
    <source>
        <dbReference type="ARBA" id="ARBA00022448"/>
    </source>
</evidence>
<keyword evidence="3" id="KW-1003">Cell membrane</keyword>
<dbReference type="Pfam" id="PF00005">
    <property type="entry name" value="ABC_tran"/>
    <property type="match status" value="1"/>
</dbReference>
<keyword evidence="7" id="KW-0408">Iron</keyword>
<keyword evidence="12" id="KW-1185">Reference proteome</keyword>
<organism evidence="11 12">
    <name type="scientific">Lentilactobacillus fungorum</name>
    <dbReference type="NCBI Taxonomy" id="2201250"/>
    <lineage>
        <taxon>Bacteria</taxon>
        <taxon>Bacillati</taxon>
        <taxon>Bacillota</taxon>
        <taxon>Bacilli</taxon>
        <taxon>Lactobacillales</taxon>
        <taxon>Lactobacillaceae</taxon>
        <taxon>Lentilactobacillus</taxon>
    </lineage>
</organism>
<reference evidence="11 12" key="1">
    <citation type="journal article" date="2021" name="Int. J. Syst. Evol. Microbiol.">
        <title>Lentilactobacillus fungorum sp. nov., isolated from spent mushroom substrates.</title>
        <authorList>
            <person name="Tohno M."/>
            <person name="Tanizawa Y."/>
            <person name="Kojima Y."/>
            <person name="Sakamoto M."/>
            <person name="Ohkuma M."/>
            <person name="Kobayashi H."/>
        </authorList>
    </citation>
    <scope>NUCLEOTIDE SEQUENCE [LARGE SCALE GENOMIC DNA]</scope>
    <source>
        <strain evidence="11 12">YK48G</strain>
    </source>
</reference>
<sequence length="261" mass="29292">MELNQVSFHYPSHETILHAFSARVAPGKIISIIGPNGAGKSTILKLMTRILTPSSGIITLGGQPLTAFSQKQLAQKVAIVSQQNPLYDEMKVIDVVKTGRLVYHNLLETIPDREVFKYLALTNLTQLAQRPITSLSGGQQQRVWLAAALAQEPEYLLLDEPTTYLDIHYQQDLMMILRQLHADHSISIILVLHDINQAFRISDELWMIKNGRLVANGSPASCYDQQLLADVFETNIQIISIPGYGRYIVELPPKEPNRRND</sequence>
<comment type="subcellular location">
    <subcellularLocation>
        <location evidence="1">Cell membrane</location>
        <topology evidence="1">Peripheral membrane protein</topology>
    </subcellularLocation>
</comment>
<evidence type="ECO:0000256" key="7">
    <source>
        <dbReference type="ARBA" id="ARBA00023004"/>
    </source>
</evidence>